<organism evidence="1 2">
    <name type="scientific">Mycena belliarum</name>
    <dbReference type="NCBI Taxonomy" id="1033014"/>
    <lineage>
        <taxon>Eukaryota</taxon>
        <taxon>Fungi</taxon>
        <taxon>Dikarya</taxon>
        <taxon>Basidiomycota</taxon>
        <taxon>Agaricomycotina</taxon>
        <taxon>Agaricomycetes</taxon>
        <taxon>Agaricomycetidae</taxon>
        <taxon>Agaricales</taxon>
        <taxon>Marasmiineae</taxon>
        <taxon>Mycenaceae</taxon>
        <taxon>Mycena</taxon>
    </lineage>
</organism>
<dbReference type="InterPro" id="IPR036047">
    <property type="entry name" value="F-box-like_dom_sf"/>
</dbReference>
<proteinExistence type="predicted"/>
<gene>
    <name evidence="1" type="ORF">B0H15DRAFT_197861</name>
</gene>
<dbReference type="Gene3D" id="1.20.1280.50">
    <property type="match status" value="1"/>
</dbReference>
<keyword evidence="2" id="KW-1185">Reference proteome</keyword>
<protein>
    <recommendedName>
        <fullName evidence="3">F-box domain-containing protein</fullName>
    </recommendedName>
</protein>
<name>A0AAD6UNY7_9AGAR</name>
<comment type="caution">
    <text evidence="1">The sequence shown here is derived from an EMBL/GenBank/DDBJ whole genome shotgun (WGS) entry which is preliminary data.</text>
</comment>
<dbReference type="SUPFAM" id="SSF81383">
    <property type="entry name" value="F-box domain"/>
    <property type="match status" value="1"/>
</dbReference>
<reference evidence="1" key="1">
    <citation type="submission" date="2023-03" db="EMBL/GenBank/DDBJ databases">
        <title>Massive genome expansion in bonnet fungi (Mycena s.s.) driven by repeated elements and novel gene families across ecological guilds.</title>
        <authorList>
            <consortium name="Lawrence Berkeley National Laboratory"/>
            <person name="Harder C.B."/>
            <person name="Miyauchi S."/>
            <person name="Viragh M."/>
            <person name="Kuo A."/>
            <person name="Thoen E."/>
            <person name="Andreopoulos B."/>
            <person name="Lu D."/>
            <person name="Skrede I."/>
            <person name="Drula E."/>
            <person name="Henrissat B."/>
            <person name="Morin E."/>
            <person name="Kohler A."/>
            <person name="Barry K."/>
            <person name="LaButti K."/>
            <person name="Morin E."/>
            <person name="Salamov A."/>
            <person name="Lipzen A."/>
            <person name="Mereny Z."/>
            <person name="Hegedus B."/>
            <person name="Baldrian P."/>
            <person name="Stursova M."/>
            <person name="Weitz H."/>
            <person name="Taylor A."/>
            <person name="Grigoriev I.V."/>
            <person name="Nagy L.G."/>
            <person name="Martin F."/>
            <person name="Kauserud H."/>
        </authorList>
    </citation>
    <scope>NUCLEOTIDE SEQUENCE</scope>
    <source>
        <strain evidence="1">CBHHK173m</strain>
    </source>
</reference>
<accession>A0AAD6UNY7</accession>
<dbReference type="AlphaFoldDB" id="A0AAD6UNY7"/>
<evidence type="ECO:0000313" key="1">
    <source>
        <dbReference type="EMBL" id="KAJ7103177.1"/>
    </source>
</evidence>
<sequence>MSYFFWFKISVLPPVSATRSSGYRFPFTSSVSISGAEHPSPNMPSSSALASFLPNFLISPFKRTSVCYIQRLSFDILLDHIFIYLDVEDIMCIRRVDRTFYLLTNEPIIWKRFLERMKTPIPPLRPTFRYSLQATDFEAEQLVSRAISLEDNWRQDEPRVKVRRTMDAHHRVLDMSLLPGGKFLIASVRDLASHRYYITLFSLDHPKGNRAVARVPTISKAYDLQAKYMKYNGTHGIMVAYTRRTFKRGEQCDIDPSAYHDTDAVDPPFPFLYESLCLHVSLDALEELVDPRIRPGSAAFFNIAVNRPPPFLQVSSFESDTRITSLTLFELDDKAHVAFVQQPRRIVFIDLASGVLSPMLIDNYENFPEDAHQIRTIRVLPAQKDVVLIRTVVSEETPEHPLTEHLAEMFHIPITPGTATVKPFERWPVDSRVYDSFHLSDPVTYSIGIDHPNLQPASGAPPPISLFCRTVGPVGIVHYLIWPKIEEEVGKPPRYHFNLEYVVPQTVHVSAPWVTNVLTGSSKALMYTVESERKDTPRLLTIRRYLSPQLQPRWSLREPEDPIEPISRRDRPALSQKYYSSFNLPRDLRRKLDDIGLAAITWDETIGRVCLACGDEFKIHILDFASAVTPDSRFKQWQLTQQIKLSIPANPGRDAYGHVNMDIDSN</sequence>
<evidence type="ECO:0008006" key="3">
    <source>
        <dbReference type="Google" id="ProtNLM"/>
    </source>
</evidence>
<evidence type="ECO:0000313" key="2">
    <source>
        <dbReference type="Proteomes" id="UP001222325"/>
    </source>
</evidence>
<dbReference type="Proteomes" id="UP001222325">
    <property type="component" value="Unassembled WGS sequence"/>
</dbReference>
<dbReference type="EMBL" id="JARJCN010000002">
    <property type="protein sequence ID" value="KAJ7103177.1"/>
    <property type="molecule type" value="Genomic_DNA"/>
</dbReference>